<keyword evidence="3" id="KW-1185">Reference proteome</keyword>
<comment type="caution">
    <text evidence="2">The sequence shown here is derived from an EMBL/GenBank/DDBJ whole genome shotgun (WGS) entry which is preliminary data.</text>
</comment>
<dbReference type="InterPro" id="IPR050872">
    <property type="entry name" value="PPR_P_subfamily"/>
</dbReference>
<accession>A0AAD5Y6R0</accession>
<proteinExistence type="inferred from homology"/>
<dbReference type="PANTHER" id="PTHR46128">
    <property type="entry name" value="MITOCHONDRIAL GROUP I INTRON SPLICING FACTOR CCM1"/>
    <property type="match status" value="1"/>
</dbReference>
<dbReference type="Proteomes" id="UP001210925">
    <property type="component" value="Unassembled WGS sequence"/>
</dbReference>
<dbReference type="EMBL" id="JADGKB010000019">
    <property type="protein sequence ID" value="KAJ3259288.1"/>
    <property type="molecule type" value="Genomic_DNA"/>
</dbReference>
<evidence type="ECO:0008006" key="4">
    <source>
        <dbReference type="Google" id="ProtNLM"/>
    </source>
</evidence>
<evidence type="ECO:0000256" key="1">
    <source>
        <dbReference type="ARBA" id="ARBA00007626"/>
    </source>
</evidence>
<comment type="similarity">
    <text evidence="1">Belongs to the PPR family. P subfamily.</text>
</comment>
<gene>
    <name evidence="2" type="ORF">HK103_002486</name>
</gene>
<dbReference type="AlphaFoldDB" id="A0AAD5Y6R0"/>
<dbReference type="PANTHER" id="PTHR46128:SF329">
    <property type="entry name" value="MITOCHONDRIAL GROUP I INTRON SPLICING FACTOR DMR1"/>
    <property type="match status" value="1"/>
</dbReference>
<dbReference type="Gene3D" id="1.25.40.10">
    <property type="entry name" value="Tetratricopeptide repeat domain"/>
    <property type="match status" value="1"/>
</dbReference>
<name>A0AAD5Y6R0_9FUNG</name>
<protein>
    <recommendedName>
        <fullName evidence="4">Pentatricopeptide repeat-containing protein</fullName>
    </recommendedName>
</protein>
<reference evidence="2" key="1">
    <citation type="submission" date="2020-05" db="EMBL/GenBank/DDBJ databases">
        <title>Phylogenomic resolution of chytrid fungi.</title>
        <authorList>
            <person name="Stajich J.E."/>
            <person name="Amses K."/>
            <person name="Simmons R."/>
            <person name="Seto K."/>
            <person name="Myers J."/>
            <person name="Bonds A."/>
            <person name="Quandt C.A."/>
            <person name="Barry K."/>
            <person name="Liu P."/>
            <person name="Grigoriev I."/>
            <person name="Longcore J.E."/>
            <person name="James T.Y."/>
        </authorList>
    </citation>
    <scope>NUCLEOTIDE SEQUENCE</scope>
    <source>
        <strain evidence="2">PLAUS21</strain>
    </source>
</reference>
<evidence type="ECO:0000313" key="3">
    <source>
        <dbReference type="Proteomes" id="UP001210925"/>
    </source>
</evidence>
<evidence type="ECO:0000313" key="2">
    <source>
        <dbReference type="EMBL" id="KAJ3259288.1"/>
    </source>
</evidence>
<organism evidence="2 3">
    <name type="scientific">Boothiomyces macroporosus</name>
    <dbReference type="NCBI Taxonomy" id="261099"/>
    <lineage>
        <taxon>Eukaryota</taxon>
        <taxon>Fungi</taxon>
        <taxon>Fungi incertae sedis</taxon>
        <taxon>Chytridiomycota</taxon>
        <taxon>Chytridiomycota incertae sedis</taxon>
        <taxon>Chytridiomycetes</taxon>
        <taxon>Rhizophydiales</taxon>
        <taxon>Terramycetaceae</taxon>
        <taxon>Boothiomyces</taxon>
    </lineage>
</organism>
<dbReference type="InterPro" id="IPR011990">
    <property type="entry name" value="TPR-like_helical_dom_sf"/>
</dbReference>
<sequence>MDMKIFKEIISLIIKPQRQSLLKQLLEIRPGNSQLSIIWGIISSRWILFDTPPKYYPLLQIFKGHFNLVKPEDWIRYLDHQNASDCARIIHQLKQADVLTLDICIKALEVACTKGDRKSQNSIHAMISTFRMNEYSANKVVLALCNAGQVDKCMRMVEKYGSRLKQATLAQVIGMLLKQKMELLAQQLIPLLNANDRKVENVILNIYSKTNYQKMMQQFDRMEKDAISLGTVLNANGNDVNLERALKIYKANSHLKSEGVLNILCHNLASRGYLSQVREIVEEFVQAGIKPTEHTIAQLLLGFHQCKLNEMEYIQTIIDRFKIKKGHIYYTTLLQIYSDGNPLLLDVIDQLQQNGLVPQYNSLINILKGATALEKWDIVQDTVKKLYKKKINQEHLILVFIAAKKSNNSEMLQQIMAFIKKAKLRMDIQMYEYLLDFYSNQPEIIPDILTTIIAEFKPTDHIFNYLLDYDFHYDYKMVRLKKPTFQKLLRKLGSNQLQVFKDYKDQYEPTVDDYLVVMKAVNGEDLVEIVEMFMESDLEPTVEIKEQIARLKEIEELERVIDLYNQIN</sequence>